<dbReference type="RefSeq" id="WP_375357272.1">
    <property type="nucleotide sequence ID" value="NZ_JBHHMI010000023.1"/>
</dbReference>
<proteinExistence type="predicted"/>
<evidence type="ECO:0000313" key="1">
    <source>
        <dbReference type="EMBL" id="MFB5268992.1"/>
    </source>
</evidence>
<protein>
    <recommendedName>
        <fullName evidence="3">Lipoprotein</fullName>
    </recommendedName>
</protein>
<comment type="caution">
    <text evidence="1">The sequence shown here is derived from an EMBL/GenBank/DDBJ whole genome shotgun (WGS) entry which is preliminary data.</text>
</comment>
<evidence type="ECO:0000313" key="2">
    <source>
        <dbReference type="Proteomes" id="UP001580346"/>
    </source>
</evidence>
<keyword evidence="2" id="KW-1185">Reference proteome</keyword>
<accession>A0ABV5AYD4</accession>
<dbReference type="Proteomes" id="UP001580346">
    <property type="component" value="Unassembled WGS sequence"/>
</dbReference>
<organism evidence="1 2">
    <name type="scientific">Paenibacillus enshidis</name>
    <dbReference type="NCBI Taxonomy" id="1458439"/>
    <lineage>
        <taxon>Bacteria</taxon>
        <taxon>Bacillati</taxon>
        <taxon>Bacillota</taxon>
        <taxon>Bacilli</taxon>
        <taxon>Bacillales</taxon>
        <taxon>Paenibacillaceae</taxon>
        <taxon>Paenibacillus</taxon>
    </lineage>
</organism>
<gene>
    <name evidence="1" type="ORF">ACE41H_19705</name>
</gene>
<name>A0ABV5AYD4_9BACL</name>
<reference evidence="1 2" key="1">
    <citation type="submission" date="2024-09" db="EMBL/GenBank/DDBJ databases">
        <title>Paenibacillus zeirhizospherea sp. nov., isolated from surface of the maize (Zea mays) roots in a horticulture field, Hungary.</title>
        <authorList>
            <person name="Marton D."/>
            <person name="Farkas M."/>
            <person name="Bedics A."/>
            <person name="Toth E."/>
            <person name="Tancsics A."/>
            <person name="Boka K."/>
            <person name="Maroti G."/>
            <person name="Kriszt B."/>
            <person name="Cserhati M."/>
        </authorList>
    </citation>
    <scope>NUCLEOTIDE SEQUENCE [LARGE SCALE GENOMIC DNA]</scope>
    <source>
        <strain evidence="1 2">KCTC 33519</strain>
    </source>
</reference>
<evidence type="ECO:0008006" key="3">
    <source>
        <dbReference type="Google" id="ProtNLM"/>
    </source>
</evidence>
<dbReference type="PROSITE" id="PS51257">
    <property type="entry name" value="PROKAR_LIPOPROTEIN"/>
    <property type="match status" value="1"/>
</dbReference>
<sequence length="139" mass="15764">MRRNRWLVITMLLSIAVVILTGCGPREPSWTAFEGAANEKTFPVPKEANKTERASQSSEIDYVRYTLPGIKESDSIPEPYLQEIAAWGWKEETSQSSESQKVFLKDGQIVHLLVYDDYFTVLVPKDKKPTANVKTIETN</sequence>
<dbReference type="EMBL" id="JBHHMI010000023">
    <property type="protein sequence ID" value="MFB5268992.1"/>
    <property type="molecule type" value="Genomic_DNA"/>
</dbReference>